<dbReference type="CDD" id="cd06552">
    <property type="entry name" value="ASCH_yqfb_like"/>
    <property type="match status" value="1"/>
</dbReference>
<dbReference type="InterPro" id="IPR015947">
    <property type="entry name" value="PUA-like_sf"/>
</dbReference>
<dbReference type="BioCyc" id="IAGG583356:GHAH-1091-MONOMER"/>
<dbReference type="HOGENOM" id="CLU_117042_0_0_2"/>
<protein>
    <recommendedName>
        <fullName evidence="1">ASCH domain-containing protein</fullName>
    </recommendedName>
</protein>
<dbReference type="PANTHER" id="PTHR42250">
    <property type="entry name" value="ASCH DOMAIN-CONTAINING PROTEIN"/>
    <property type="match status" value="1"/>
</dbReference>
<organism evidence="2 3">
    <name type="scientific">Ignisphaera aggregans (strain DSM 17230 / JCM 13409 / AQ1.S1)</name>
    <dbReference type="NCBI Taxonomy" id="583356"/>
    <lineage>
        <taxon>Archaea</taxon>
        <taxon>Thermoproteota</taxon>
        <taxon>Thermoprotei</taxon>
        <taxon>Desulfurococcales</taxon>
        <taxon>Desulfurococcaceae</taxon>
        <taxon>Ignisphaera</taxon>
    </lineage>
</organism>
<evidence type="ECO:0000259" key="1">
    <source>
        <dbReference type="SMART" id="SM01022"/>
    </source>
</evidence>
<evidence type="ECO:0000313" key="3">
    <source>
        <dbReference type="Proteomes" id="UP000001304"/>
    </source>
</evidence>
<dbReference type="EMBL" id="CP002098">
    <property type="protein sequence ID" value="ADM27922.1"/>
    <property type="molecule type" value="Genomic_DNA"/>
</dbReference>
<dbReference type="AlphaFoldDB" id="E0SNX6"/>
<evidence type="ECO:0000313" key="2">
    <source>
        <dbReference type="EMBL" id="ADM27922.1"/>
    </source>
</evidence>
<accession>E0SNX6</accession>
<dbReference type="InterPro" id="IPR007374">
    <property type="entry name" value="ASCH_domain"/>
</dbReference>
<gene>
    <name evidence="2" type="ordered locus">Igag_1109</name>
</gene>
<dbReference type="SMART" id="SM01022">
    <property type="entry name" value="ASCH"/>
    <property type="match status" value="1"/>
</dbReference>
<dbReference type="SUPFAM" id="SSF88697">
    <property type="entry name" value="PUA domain-like"/>
    <property type="match status" value="1"/>
</dbReference>
<dbReference type="KEGG" id="iag:Igag_1109"/>
<dbReference type="Gene3D" id="2.30.130.30">
    <property type="entry name" value="Hypothetical protein"/>
    <property type="match status" value="1"/>
</dbReference>
<dbReference type="Pfam" id="PF04266">
    <property type="entry name" value="ASCH"/>
    <property type="match status" value="1"/>
</dbReference>
<proteinExistence type="predicted"/>
<reference evidence="2 3" key="1">
    <citation type="journal article" date="2010" name="Stand. Genomic Sci.">
        <title>Complete genome sequence of Ignisphaera aggregans type strain (AQ1.S1).</title>
        <authorList>
            <person name="Goker M."/>
            <person name="Held B."/>
            <person name="Lapidus A."/>
            <person name="Nolan M."/>
            <person name="Spring S."/>
            <person name="Yasawong M."/>
            <person name="Lucas S."/>
            <person name="Glavina Del Rio T."/>
            <person name="Tice H."/>
            <person name="Cheng J.F."/>
            <person name="Goodwin L."/>
            <person name="Tapia R."/>
            <person name="Pitluck S."/>
            <person name="Liolios K."/>
            <person name="Ivanova N."/>
            <person name="Mavromatis K."/>
            <person name="Mikhailova N."/>
            <person name="Pati A."/>
            <person name="Chen A."/>
            <person name="Palaniappan K."/>
            <person name="Brambilla E."/>
            <person name="Land M."/>
            <person name="Hauser L."/>
            <person name="Chang Y.J."/>
            <person name="Jeffries C.D."/>
            <person name="Brettin T."/>
            <person name="Detter J.C."/>
            <person name="Han C."/>
            <person name="Rohde M."/>
            <person name="Sikorski J."/>
            <person name="Woyke T."/>
            <person name="Bristow J."/>
            <person name="Eisen J.A."/>
            <person name="Markowitz V."/>
            <person name="Hugenholtz P."/>
            <person name="Kyrpides N.C."/>
            <person name="Klenk H.P."/>
        </authorList>
    </citation>
    <scope>NUCLEOTIDE SEQUENCE [LARGE SCALE GENOMIC DNA]</scope>
    <source>
        <strain evidence="3">DSM 17230 / JCM 13409 / AQ1.S1</strain>
    </source>
</reference>
<dbReference type="Proteomes" id="UP000001304">
    <property type="component" value="Chromosome"/>
</dbReference>
<sequence>MQKKIYIRGHIMVKKRFIEAILSGRKKTTIRLGRVVPKVKDIIIHSGGRPIAKAIIKNVIYKKVSELTNEDAYRDGYENVDELIKDLEEIYGRKISPDDIVTIIEFDVVKRIDDIDVNDIYLGFSPLDIAKLANRYLNNVLSEEEIRIIDALLRYKSIREASIKLFGSLEKRWNIRRVLRKCLALLIEKHIIKVDPQTLEKLSTISKWYRGILNRNDS</sequence>
<feature type="domain" description="ASCH" evidence="1">
    <location>
        <begin position="11"/>
        <end position="110"/>
    </location>
</feature>
<keyword evidence="3" id="KW-1185">Reference proteome</keyword>
<name>E0SNX6_IGNAA</name>
<dbReference type="PANTHER" id="PTHR42250:SF1">
    <property type="entry name" value="ASCH DOMAIN-CONTAINING PROTEIN"/>
    <property type="match status" value="1"/>
</dbReference>